<dbReference type="RefSeq" id="WP_103299991.1">
    <property type="nucleotide sequence ID" value="NZ_CP078505.1"/>
</dbReference>
<sequence>MELTINDKTYTFIFGFGFIREMNRRYSVVEQGMTMKLGLDSTLVNFFNEDIETLIEMLKVANQTESPRVAEKDLISLVDEMGSEKLFDLVLDELKKSEFTKKKTTAVEKRIKENQ</sequence>
<organism evidence="1 2">
    <name type="scientific">Enterococcus gallinarum</name>
    <dbReference type="NCBI Taxonomy" id="1353"/>
    <lineage>
        <taxon>Bacteria</taxon>
        <taxon>Bacillati</taxon>
        <taxon>Bacillota</taxon>
        <taxon>Bacilli</taxon>
        <taxon>Lactobacillales</taxon>
        <taxon>Enterococcaceae</taxon>
        <taxon>Enterococcus</taxon>
    </lineage>
</organism>
<reference evidence="1 2" key="1">
    <citation type="submission" date="2023-06" db="EMBL/GenBank/DDBJ databases">
        <title>Acute promotion of culturable opportunistic pathogens and persistent increase of antibiotic resistance following antibiotic exposure in mouse gut microbiota.</title>
        <authorList>
            <person name="Li L."/>
            <person name="Wang B."/>
            <person name="Sun Y."/>
            <person name="Wang M."/>
            <person name="Xu H."/>
        </authorList>
    </citation>
    <scope>NUCLEOTIDE SEQUENCE [LARGE SCALE GENOMIC DNA]</scope>
    <source>
        <strain evidence="1 2">CRI2_2</strain>
    </source>
</reference>
<name>A0ABD4ZXU1_ENTGA</name>
<proteinExistence type="predicted"/>
<evidence type="ECO:0000313" key="2">
    <source>
        <dbReference type="Proteomes" id="UP001241571"/>
    </source>
</evidence>
<gene>
    <name evidence="1" type="ORF">QRX88_17540</name>
</gene>
<dbReference type="Pfam" id="PF12363">
    <property type="entry name" value="Phage_TAC_12"/>
    <property type="match status" value="1"/>
</dbReference>
<dbReference type="InterPro" id="IPR024410">
    <property type="entry name" value="Phage_TAC_12"/>
</dbReference>
<dbReference type="Proteomes" id="UP001241571">
    <property type="component" value="Unassembled WGS sequence"/>
</dbReference>
<accession>A0ABD4ZXU1</accession>
<dbReference type="AlphaFoldDB" id="A0ABD4ZXU1"/>
<comment type="caution">
    <text evidence="1">The sequence shown here is derived from an EMBL/GenBank/DDBJ whole genome shotgun (WGS) entry which is preliminary data.</text>
</comment>
<protein>
    <submittedName>
        <fullName evidence="1">Tail assembly chaperone</fullName>
    </submittedName>
</protein>
<dbReference type="EMBL" id="JASUBT010000021">
    <property type="protein sequence ID" value="MDL4937507.1"/>
    <property type="molecule type" value="Genomic_DNA"/>
</dbReference>
<evidence type="ECO:0000313" key="1">
    <source>
        <dbReference type="EMBL" id="MDL4937507.1"/>
    </source>
</evidence>